<dbReference type="AlphaFoldDB" id="A0AAJ4UXV3"/>
<evidence type="ECO:0000313" key="12">
    <source>
        <dbReference type="EMBL" id="QCI27987.1"/>
    </source>
</evidence>
<reference evidence="15" key="1">
    <citation type="submission" date="2018-03" db="EMBL/GenBank/DDBJ databases">
        <title>A comparative analysis of the Nautiliaceae.</title>
        <authorList>
            <person name="Grosche A."/>
            <person name="Smedile F."/>
            <person name="Vetriani C."/>
        </authorList>
    </citation>
    <scope>NUCLEOTIDE SEQUENCE [LARGE SCALE GENOMIC DNA]</scope>
    <source>
        <strain evidence="15">TB6</strain>
    </source>
</reference>
<evidence type="ECO:0000256" key="3">
    <source>
        <dbReference type="ARBA" id="ARBA00022553"/>
    </source>
</evidence>
<organism evidence="13 14">
    <name type="scientific">Caminibacter pacificus</name>
    <dbReference type="NCBI Taxonomy" id="1424653"/>
    <lineage>
        <taxon>Bacteria</taxon>
        <taxon>Pseudomonadati</taxon>
        <taxon>Campylobacterota</taxon>
        <taxon>Epsilonproteobacteria</taxon>
        <taxon>Nautiliales</taxon>
        <taxon>Nautiliaceae</taxon>
        <taxon>Caminibacter</taxon>
    </lineage>
</organism>
<evidence type="ECO:0000256" key="10">
    <source>
        <dbReference type="SAM" id="Phobius"/>
    </source>
</evidence>
<keyword evidence="8" id="KW-0902">Two-component regulatory system</keyword>
<evidence type="ECO:0000259" key="11">
    <source>
        <dbReference type="PROSITE" id="PS50109"/>
    </source>
</evidence>
<dbReference type="InterPro" id="IPR003661">
    <property type="entry name" value="HisK_dim/P_dom"/>
</dbReference>
<dbReference type="Pfam" id="PF02518">
    <property type="entry name" value="HATPase_c"/>
    <property type="match status" value="1"/>
</dbReference>
<evidence type="ECO:0000313" key="15">
    <source>
        <dbReference type="Proteomes" id="UP000298805"/>
    </source>
</evidence>
<dbReference type="Gene3D" id="1.10.287.130">
    <property type="match status" value="1"/>
</dbReference>
<dbReference type="InterPro" id="IPR005467">
    <property type="entry name" value="His_kinase_dom"/>
</dbReference>
<dbReference type="GO" id="GO:0005524">
    <property type="term" value="F:ATP binding"/>
    <property type="evidence" value="ECO:0007669"/>
    <property type="project" value="UniProtKB-KW"/>
</dbReference>
<keyword evidence="9" id="KW-0175">Coiled coil</keyword>
<dbReference type="EMBL" id="CP027432">
    <property type="protein sequence ID" value="QCI27987.1"/>
    <property type="molecule type" value="Genomic_DNA"/>
</dbReference>
<keyword evidence="4" id="KW-0808">Transferase</keyword>
<dbReference type="InterPro" id="IPR003594">
    <property type="entry name" value="HATPase_dom"/>
</dbReference>
<dbReference type="Gene3D" id="3.30.565.10">
    <property type="entry name" value="Histidine kinase-like ATPase, C-terminal domain"/>
    <property type="match status" value="1"/>
</dbReference>
<dbReference type="EC" id="2.7.13.3" evidence="2"/>
<keyword evidence="10" id="KW-0812">Transmembrane</keyword>
<sequence>MISNLDNEIKRKLLVENLLVGFIIFLSVLAGVKSYLFFKEFFYKYTDSKLFSAAMNANEFVLGEKFYKKIFLGTLSKNDDENYSFLLTKFAKNAGVTYVYSMIDKNNSVYFLASSLTQKDIKNGDIYAYMQKYPEATETLKNVFKNGKIAFEESKDRWGYFRSILIPIDSKYGRYVIGADLKISDIKKSFDEYKIKLFSILGLVDIFALMIAFFYYRLVKEEKRHLEEICSLNEKLEEMNKNLEKRVKEESEKRIKQEELILRESKYIQMGEMMDAVAHQWKVPLSAIMLESGLLKMIIEKKGCIDDEIKKSINNIQEYVNHLNETLDNFRNFLNTKNYEEFLISEAVESVKNLVKDLLIINNVKLETQIKNFKIYGRKNDFEHILLSLIDNSIKIFNQRNVDERVIKITAKDYEIIYEDNAGGVEGDIEKIFDFNYSKTGGSGIGLYIVKMILDKYGGDIKAQNIKNGIRFIINLKKFRYNSNSKKIKE</sequence>
<feature type="coiled-coil region" evidence="9">
    <location>
        <begin position="219"/>
        <end position="260"/>
    </location>
</feature>
<dbReference type="SMART" id="SM00387">
    <property type="entry name" value="HATPase_c"/>
    <property type="match status" value="1"/>
</dbReference>
<dbReference type="SUPFAM" id="SSF55874">
    <property type="entry name" value="ATPase domain of HSP90 chaperone/DNA topoisomerase II/histidine kinase"/>
    <property type="match status" value="1"/>
</dbReference>
<dbReference type="InterPro" id="IPR036890">
    <property type="entry name" value="HATPase_C_sf"/>
</dbReference>
<dbReference type="CDD" id="cd00082">
    <property type="entry name" value="HisKA"/>
    <property type="match status" value="1"/>
</dbReference>
<evidence type="ECO:0000256" key="7">
    <source>
        <dbReference type="ARBA" id="ARBA00022840"/>
    </source>
</evidence>
<keyword evidence="5" id="KW-0547">Nucleotide-binding</keyword>
<dbReference type="PANTHER" id="PTHR43065:SF10">
    <property type="entry name" value="PEROXIDE STRESS-ACTIVATED HISTIDINE KINASE MAK3"/>
    <property type="match status" value="1"/>
</dbReference>
<gene>
    <name evidence="12" type="ORF">C6V80_03120</name>
    <name evidence="13" type="ORF">EDC58_0802</name>
</gene>
<dbReference type="GO" id="GO:0000155">
    <property type="term" value="F:phosphorelay sensor kinase activity"/>
    <property type="evidence" value="ECO:0007669"/>
    <property type="project" value="InterPro"/>
</dbReference>
<feature type="transmembrane region" description="Helical" evidence="10">
    <location>
        <begin position="197"/>
        <end position="216"/>
    </location>
</feature>
<evidence type="ECO:0000256" key="2">
    <source>
        <dbReference type="ARBA" id="ARBA00012438"/>
    </source>
</evidence>
<dbReference type="Proteomes" id="UP000272781">
    <property type="component" value="Unassembled WGS sequence"/>
</dbReference>
<dbReference type="SUPFAM" id="SSF47384">
    <property type="entry name" value="Homodimeric domain of signal transducing histidine kinase"/>
    <property type="match status" value="1"/>
</dbReference>
<reference evidence="13 14" key="2">
    <citation type="submission" date="2018-11" db="EMBL/GenBank/DDBJ databases">
        <title>Genomic Encyclopedia of Type Strains, Phase IV (KMG-IV): sequencing the most valuable type-strain genomes for metagenomic binning, comparative biology and taxonomic classification.</title>
        <authorList>
            <person name="Goeker M."/>
        </authorList>
    </citation>
    <scope>NUCLEOTIDE SEQUENCE [LARGE SCALE GENOMIC DNA]</scope>
    <source>
        <strain evidence="13 14">DSM 27783</strain>
    </source>
</reference>
<evidence type="ECO:0000256" key="6">
    <source>
        <dbReference type="ARBA" id="ARBA00022777"/>
    </source>
</evidence>
<evidence type="ECO:0000313" key="14">
    <source>
        <dbReference type="Proteomes" id="UP000272781"/>
    </source>
</evidence>
<accession>A0AAJ4UXV3</accession>
<keyword evidence="10" id="KW-1133">Transmembrane helix</keyword>
<dbReference type="Proteomes" id="UP000298805">
    <property type="component" value="Chromosome"/>
</dbReference>
<keyword evidence="3" id="KW-0597">Phosphoprotein</keyword>
<evidence type="ECO:0000256" key="9">
    <source>
        <dbReference type="SAM" id="Coils"/>
    </source>
</evidence>
<dbReference type="InterPro" id="IPR036097">
    <property type="entry name" value="HisK_dim/P_sf"/>
</dbReference>
<dbReference type="PANTHER" id="PTHR43065">
    <property type="entry name" value="SENSOR HISTIDINE KINASE"/>
    <property type="match status" value="1"/>
</dbReference>
<evidence type="ECO:0000313" key="13">
    <source>
        <dbReference type="EMBL" id="ROR39827.1"/>
    </source>
</evidence>
<reference evidence="12" key="3">
    <citation type="submission" date="2019-06" db="EMBL/GenBank/DDBJ databases">
        <title>A comparative analysis of the Nautiliaceae.</title>
        <authorList>
            <person name="Grosche A."/>
            <person name="Smedile F."/>
            <person name="Vetriani C."/>
        </authorList>
    </citation>
    <scope>NUCLEOTIDE SEQUENCE</scope>
    <source>
        <strain evidence="12">TB6</strain>
    </source>
</reference>
<protein>
    <recommendedName>
        <fullName evidence="2">histidine kinase</fullName>
        <ecNumber evidence="2">2.7.13.3</ecNumber>
    </recommendedName>
</protein>
<dbReference type="PROSITE" id="PS50109">
    <property type="entry name" value="HIS_KIN"/>
    <property type="match status" value="1"/>
</dbReference>
<dbReference type="RefSeq" id="WP_123352219.1">
    <property type="nucleotide sequence ID" value="NZ_CP027432.2"/>
</dbReference>
<evidence type="ECO:0000256" key="8">
    <source>
        <dbReference type="ARBA" id="ARBA00023012"/>
    </source>
</evidence>
<feature type="transmembrane region" description="Helical" evidence="10">
    <location>
        <begin position="18"/>
        <end position="38"/>
    </location>
</feature>
<proteinExistence type="predicted"/>
<name>A0AAJ4UXV3_9BACT</name>
<dbReference type="EMBL" id="RJVK01000002">
    <property type="protein sequence ID" value="ROR39827.1"/>
    <property type="molecule type" value="Genomic_DNA"/>
</dbReference>
<evidence type="ECO:0000256" key="1">
    <source>
        <dbReference type="ARBA" id="ARBA00000085"/>
    </source>
</evidence>
<comment type="catalytic activity">
    <reaction evidence="1">
        <text>ATP + protein L-histidine = ADP + protein N-phospho-L-histidine.</text>
        <dbReference type="EC" id="2.7.13.3"/>
    </reaction>
</comment>
<keyword evidence="7" id="KW-0067">ATP-binding</keyword>
<keyword evidence="15" id="KW-1185">Reference proteome</keyword>
<evidence type="ECO:0000256" key="4">
    <source>
        <dbReference type="ARBA" id="ARBA00022679"/>
    </source>
</evidence>
<evidence type="ECO:0000256" key="5">
    <source>
        <dbReference type="ARBA" id="ARBA00022741"/>
    </source>
</evidence>
<feature type="domain" description="Histidine kinase" evidence="11">
    <location>
        <begin position="276"/>
        <end position="480"/>
    </location>
</feature>
<keyword evidence="6 13" id="KW-0418">Kinase</keyword>
<keyword evidence="10" id="KW-0472">Membrane</keyword>